<keyword evidence="2" id="KW-1185">Reference proteome</keyword>
<sequence>MKIAIAFIGVIFMVTSCISKSTNTSATDSSVKSVKPQARSYIMYTDIEPDIDPFIEVKGITEKDIRHLFEKMLVADQQYRDSLYNGNKNNEAFYSKKISVNDEANLIILDKIVQEFGWPEISVFGAKAAETSWLIVWHQRGRRHILCKYFDLMESAVARKEMNAASFNHIKVAVEQLSPDQIAY</sequence>
<evidence type="ECO:0000313" key="2">
    <source>
        <dbReference type="Proteomes" id="UP001164653"/>
    </source>
</evidence>
<gene>
    <name evidence="1" type="ORF">ON006_25700</name>
</gene>
<accession>A0A9E8SNT6</accession>
<dbReference type="RefSeq" id="WP_244824103.1">
    <property type="nucleotide sequence ID" value="NZ_CP112998.1"/>
</dbReference>
<protein>
    <recommendedName>
        <fullName evidence="3">Lipoprotein</fullName>
    </recommendedName>
</protein>
<dbReference type="Proteomes" id="UP001164653">
    <property type="component" value="Chromosome"/>
</dbReference>
<dbReference type="PROSITE" id="PS51257">
    <property type="entry name" value="PROKAR_LIPOPROTEIN"/>
    <property type="match status" value="1"/>
</dbReference>
<dbReference type="KEGG" id="dpf:ON006_25700"/>
<reference evidence="1" key="1">
    <citation type="submission" date="2022-11" db="EMBL/GenBank/DDBJ databases">
        <title>Dyadobacter pollutisoli sp. nov., isolated from plastic dumped soil.</title>
        <authorList>
            <person name="Kim J.M."/>
            <person name="Kim K.R."/>
            <person name="Lee J.K."/>
            <person name="Hao L."/>
            <person name="Jeon C.O."/>
        </authorList>
    </citation>
    <scope>NUCLEOTIDE SEQUENCE</scope>
    <source>
        <strain evidence="1">U1</strain>
    </source>
</reference>
<dbReference type="EMBL" id="CP112998">
    <property type="protein sequence ID" value="WAC11117.1"/>
    <property type="molecule type" value="Genomic_DNA"/>
</dbReference>
<dbReference type="AlphaFoldDB" id="A0A9E8SNT6"/>
<evidence type="ECO:0000313" key="1">
    <source>
        <dbReference type="EMBL" id="WAC11117.1"/>
    </source>
</evidence>
<proteinExistence type="predicted"/>
<evidence type="ECO:0008006" key="3">
    <source>
        <dbReference type="Google" id="ProtNLM"/>
    </source>
</evidence>
<organism evidence="1 2">
    <name type="scientific">Dyadobacter pollutisoli</name>
    <dbReference type="NCBI Taxonomy" id="2910158"/>
    <lineage>
        <taxon>Bacteria</taxon>
        <taxon>Pseudomonadati</taxon>
        <taxon>Bacteroidota</taxon>
        <taxon>Cytophagia</taxon>
        <taxon>Cytophagales</taxon>
        <taxon>Spirosomataceae</taxon>
        <taxon>Dyadobacter</taxon>
    </lineage>
</organism>
<name>A0A9E8SNT6_9BACT</name>